<reference evidence="3 4" key="1">
    <citation type="submission" date="2019-02" db="EMBL/GenBank/DDBJ databases">
        <title>Planctomycetal bacteria perform biofilm scaping via a novel small molecule.</title>
        <authorList>
            <person name="Jeske O."/>
            <person name="Boedeker C."/>
            <person name="Wiegand S."/>
            <person name="Breitling P."/>
            <person name="Kallscheuer N."/>
            <person name="Jogler M."/>
            <person name="Rohde M."/>
            <person name="Petersen J."/>
            <person name="Medema M.H."/>
            <person name="Surup F."/>
            <person name="Jogler C."/>
        </authorList>
    </citation>
    <scope>NUCLEOTIDE SEQUENCE [LARGE SCALE GENOMIC DNA]</scope>
    <source>
        <strain evidence="3 4">Mal15</strain>
    </source>
</reference>
<feature type="compositionally biased region" description="Basic and acidic residues" evidence="2">
    <location>
        <begin position="468"/>
        <end position="481"/>
    </location>
</feature>
<dbReference type="InterPro" id="IPR028994">
    <property type="entry name" value="Integrin_alpha_N"/>
</dbReference>
<dbReference type="InterPro" id="IPR013517">
    <property type="entry name" value="FG-GAP"/>
</dbReference>
<gene>
    <name evidence="3" type="ORF">Mal15_11210</name>
</gene>
<keyword evidence="1" id="KW-0732">Signal</keyword>
<keyword evidence="4" id="KW-1185">Reference proteome</keyword>
<dbReference type="Pfam" id="PF13517">
    <property type="entry name" value="FG-GAP_3"/>
    <property type="match status" value="1"/>
</dbReference>
<dbReference type="Proteomes" id="UP000321353">
    <property type="component" value="Chromosome"/>
</dbReference>
<evidence type="ECO:0008006" key="5">
    <source>
        <dbReference type="Google" id="ProtNLM"/>
    </source>
</evidence>
<evidence type="ECO:0000256" key="1">
    <source>
        <dbReference type="ARBA" id="ARBA00022729"/>
    </source>
</evidence>
<protein>
    <recommendedName>
        <fullName evidence="5">FG-GAP repeat protein</fullName>
    </recommendedName>
</protein>
<dbReference type="EMBL" id="CP036264">
    <property type="protein sequence ID" value="QEF97086.1"/>
    <property type="molecule type" value="Genomic_DNA"/>
</dbReference>
<sequence length="1301" mass="142071">MVDTVNAPPTNRPTNRTTIQASLRRQLAVVFAAVATSISLTFSGCSCSRDAADNGNGTTPPLRSESEANLVKITQALAATENMEPDQAEQLWAELRTQFAQDPSVALNRALNAVLAVDMLTAAATDSVKTSEEKSAARALLPDAIEAARKAIDQYQENSGDAVTKLWLDSRIDAHEATLLGATLSKSLRRDLFTRLTQAIDGPMGEDPRAVILGGPLIELLEKMSDPIDGLPDAVLKPAAKSLQRLSDQNEDNLFLALRALRLAIDDQDAAAAELADRTWRLAKAVEPTLAAYTKPIGLSPEDLVDRIRDAVGAGDWAKADQSSVLWSNVLNPLEIVRTDRRRTSPHPLDRLNFDTVRELSSEIATAKPITGDTSGISFAFETITDGAMVLPLDADLDLRIDLATVSSDGQLQLFLRQDDTWESVADLKLDAVPSGLAAADLFMVDSSDSDRIKRSQPADQDDDAEEGTARDEVSPKRHDTLPTLIAYGPQGVQLVQVDMRNETPRAERLTSVEKATGLEELPAIAAVTMGDLEGDGDLDLILAPVDGQIRVMINRGNRTFFEAAIGTSTVDDDDPIADLTIADLDRDIDLDVLAIHESGRVSMLENLLHLQFRFRNLDAVPPLPVAADDPSLSIAVEDVDANVGWDVVATSSKQSSIAFGNSSDIGVWTVDRVETGPGFQSRPALSDFDNDSYLELIGTGQTLKLGPWGINVMDPAAELPEGLIDAKAVDVDSDGRIDLVSLGADGVGVGINQSTGDAHQLSVRFKGIADNAAASGRVNHYAIGSVLELRFGPHYRSRIVRGPATHFGMDGIDSADSIRVIMPNGLTQTIRDPEVDSIIEEEQTLKGSCPYLYSWDGQRFAFVTDCLWAAPLGLQVAAGVVQADRPWEYLKIDGDHVRQNKDGQYELRLTEELWEVAYVDKIALTAVDHPADVAVYSNEKVGPPSVATPTIFAFDENELHPVAAAVDTQARDVTELLTKADEHYVQGFDRRIRQGLCPPHWIDLDFGQAVKQSLADHDDASIHLVLRGWILPTDTSLNIQIDQNPELPSIEFPSVWVPDASAESGWQLVIPFMGFPGGKTKTIVVDVSEHIRHDDPRIRVRTSAQIYWDAASLAIQSAPASSVTQAVELIDAEVAFHGFSERIKADHTRPETYDYSQADAQPKWPPLRGSVSRYGDCTEQLRQWDDSMVVISGGDEIRMRFAPPEQDVPEGWKRDFILHCVGWDKDADLNTLTGQSIGPLPIRDMRGYPPTAQSAEQFEAVEQKNADSLRRRQSFRAFWNRGQRLEKPFLSTVNDSVIAW</sequence>
<evidence type="ECO:0000313" key="3">
    <source>
        <dbReference type="EMBL" id="QEF97086.1"/>
    </source>
</evidence>
<name>A0A5B9MA34_9BACT</name>
<proteinExistence type="predicted"/>
<dbReference type="PANTHER" id="PTHR45460:SF2">
    <property type="entry name" value="ALPHA 1,3 GLUCANASE, GH71 FAMILY (EUROFUNG)"/>
    <property type="match status" value="1"/>
</dbReference>
<dbReference type="PANTHER" id="PTHR45460">
    <property type="entry name" value="SIMILAR TO CYSTEINE PROTEINASE"/>
    <property type="match status" value="1"/>
</dbReference>
<dbReference type="SUPFAM" id="SSF69318">
    <property type="entry name" value="Integrin alpha N-terminal domain"/>
    <property type="match status" value="1"/>
</dbReference>
<accession>A0A5B9MA34</accession>
<organism evidence="3 4">
    <name type="scientific">Stieleria maiorica</name>
    <dbReference type="NCBI Taxonomy" id="2795974"/>
    <lineage>
        <taxon>Bacteria</taxon>
        <taxon>Pseudomonadati</taxon>
        <taxon>Planctomycetota</taxon>
        <taxon>Planctomycetia</taxon>
        <taxon>Pirellulales</taxon>
        <taxon>Pirellulaceae</taxon>
        <taxon>Stieleria</taxon>
    </lineage>
</organism>
<feature type="region of interest" description="Disordered" evidence="2">
    <location>
        <begin position="449"/>
        <end position="483"/>
    </location>
</feature>
<dbReference type="KEGG" id="smam:Mal15_11210"/>
<evidence type="ECO:0000256" key="2">
    <source>
        <dbReference type="SAM" id="MobiDB-lite"/>
    </source>
</evidence>
<evidence type="ECO:0000313" key="4">
    <source>
        <dbReference type="Proteomes" id="UP000321353"/>
    </source>
</evidence>